<dbReference type="OrthoDB" id="9780518at2"/>
<dbReference type="SUPFAM" id="SSF51679">
    <property type="entry name" value="Bacterial luciferase-like"/>
    <property type="match status" value="1"/>
</dbReference>
<dbReference type="eggNOG" id="COG2141">
    <property type="taxonomic scope" value="Bacteria"/>
</dbReference>
<dbReference type="AlphaFoldDB" id="A0A081NXC4"/>
<dbReference type="Gene3D" id="3.20.20.30">
    <property type="entry name" value="Luciferase-like domain"/>
    <property type="match status" value="1"/>
</dbReference>
<gene>
    <name evidence="3" type="ORF">ET33_18720</name>
</gene>
<reference evidence="3 4" key="1">
    <citation type="submission" date="2014-06" db="EMBL/GenBank/DDBJ databases">
        <title>Draft genome sequence of Paenibacillus sp. MSt1.</title>
        <authorList>
            <person name="Aw Y.K."/>
            <person name="Ong K.S."/>
            <person name="Gan H.M."/>
            <person name="Lee S.M."/>
        </authorList>
    </citation>
    <scope>NUCLEOTIDE SEQUENCE [LARGE SCALE GENOMIC DNA]</scope>
    <source>
        <strain evidence="3 4">MSt1</strain>
    </source>
</reference>
<dbReference type="PANTHER" id="PTHR30137:SF19">
    <property type="entry name" value="LUCIFERASE-LIKE MONOOXYGENASE"/>
    <property type="match status" value="1"/>
</dbReference>
<dbReference type="Pfam" id="PF00296">
    <property type="entry name" value="Bac_luciferase"/>
    <property type="match status" value="1"/>
</dbReference>
<dbReference type="NCBIfam" id="TIGR03558">
    <property type="entry name" value="oxido_grp_1"/>
    <property type="match status" value="1"/>
</dbReference>
<dbReference type="InterPro" id="IPR050766">
    <property type="entry name" value="Bact_Lucif_Oxidored"/>
</dbReference>
<protein>
    <recommendedName>
        <fullName evidence="2">Luciferase-like domain-containing protein</fullName>
    </recommendedName>
</protein>
<sequence length="336" mass="37087">MLKLGVLDQSPVIPGETAADAMARTLELAKTVERLGYTRYWVSEHHDTPGLAGSSPEILIAAIAAHTSRIRVGSAGVLLPHYSPYKVAENFRVLEALYPGRIDLGIGRAPGGMPIASEALRYGRPKEREEHFAEMLRDLGGFLSDWLGPGHRFEGVRATPLVDTAPELWLLGSSGFSADRASELGGAFSFAHFINGDGGHEAIRRYFANYRPGSLGASPQANVCVIVICADTDEEAERLAASTDLRLLLLEQGQFRRPFPTPEEAASYPYTDWDRMRIQANRRRMIVGGPEKVRAQMLEFSKGYGVEELIVLTYTYDFQARLRSYELLADLFGLGR</sequence>
<dbReference type="RefSeq" id="WP_036689817.1">
    <property type="nucleotide sequence ID" value="NZ_JNVM01000026.1"/>
</dbReference>
<evidence type="ECO:0000313" key="4">
    <source>
        <dbReference type="Proteomes" id="UP000028123"/>
    </source>
</evidence>
<dbReference type="FunFam" id="3.20.20.30:FF:000002">
    <property type="entry name" value="LLM class flavin-dependent oxidoreductase"/>
    <property type="match status" value="1"/>
</dbReference>
<dbReference type="EMBL" id="JNVM01000026">
    <property type="protein sequence ID" value="KEQ23097.1"/>
    <property type="molecule type" value="Genomic_DNA"/>
</dbReference>
<dbReference type="PANTHER" id="PTHR30137">
    <property type="entry name" value="LUCIFERASE-LIKE MONOOXYGENASE"/>
    <property type="match status" value="1"/>
</dbReference>
<evidence type="ECO:0000256" key="1">
    <source>
        <dbReference type="ARBA" id="ARBA00007789"/>
    </source>
</evidence>
<comment type="caution">
    <text evidence="3">The sequence shown here is derived from an EMBL/GenBank/DDBJ whole genome shotgun (WGS) entry which is preliminary data.</text>
</comment>
<evidence type="ECO:0000259" key="2">
    <source>
        <dbReference type="Pfam" id="PF00296"/>
    </source>
</evidence>
<keyword evidence="4" id="KW-1185">Reference proteome</keyword>
<accession>A0A081NXC4</accession>
<name>A0A081NXC4_9BACL</name>
<dbReference type="GO" id="GO:0005829">
    <property type="term" value="C:cytosol"/>
    <property type="evidence" value="ECO:0007669"/>
    <property type="project" value="TreeGrafter"/>
</dbReference>
<dbReference type="Proteomes" id="UP000028123">
    <property type="component" value="Unassembled WGS sequence"/>
</dbReference>
<feature type="domain" description="Luciferase-like" evidence="2">
    <location>
        <begin position="10"/>
        <end position="302"/>
    </location>
</feature>
<evidence type="ECO:0000313" key="3">
    <source>
        <dbReference type="EMBL" id="KEQ23097.1"/>
    </source>
</evidence>
<dbReference type="InterPro" id="IPR019949">
    <property type="entry name" value="CmoO-like"/>
</dbReference>
<dbReference type="GO" id="GO:0016705">
    <property type="term" value="F:oxidoreductase activity, acting on paired donors, with incorporation or reduction of molecular oxygen"/>
    <property type="evidence" value="ECO:0007669"/>
    <property type="project" value="InterPro"/>
</dbReference>
<dbReference type="InterPro" id="IPR011251">
    <property type="entry name" value="Luciferase-like_dom"/>
</dbReference>
<comment type="similarity">
    <text evidence="1">To bacterial alkanal monooxygenase alpha and beta chains.</text>
</comment>
<organism evidence="3 4">
    <name type="scientific">Paenibacillus tyrfis</name>
    <dbReference type="NCBI Taxonomy" id="1501230"/>
    <lineage>
        <taxon>Bacteria</taxon>
        <taxon>Bacillati</taxon>
        <taxon>Bacillota</taxon>
        <taxon>Bacilli</taxon>
        <taxon>Bacillales</taxon>
        <taxon>Paenibacillaceae</taxon>
        <taxon>Paenibacillus</taxon>
    </lineage>
</organism>
<dbReference type="InterPro" id="IPR036661">
    <property type="entry name" value="Luciferase-like_sf"/>
</dbReference>
<proteinExistence type="predicted"/>